<keyword evidence="4" id="KW-0802">TPR repeat</keyword>
<name>A0A1V9ZHB0_9STRA</name>
<dbReference type="Proteomes" id="UP000243217">
    <property type="component" value="Unassembled WGS sequence"/>
</dbReference>
<dbReference type="OrthoDB" id="1427555at2759"/>
<comment type="caution">
    <text evidence="5">The sequence shown here is derived from an EMBL/GenBank/DDBJ whole genome shotgun (WGS) entry which is preliminary data.</text>
</comment>
<proteinExistence type="inferred from homology"/>
<comment type="similarity">
    <text evidence="1">Belongs to the TTC38 family.</text>
</comment>
<evidence type="ECO:0000256" key="4">
    <source>
        <dbReference type="ARBA" id="ARBA00022803"/>
    </source>
</evidence>
<keyword evidence="3" id="KW-0677">Repeat</keyword>
<dbReference type="SUPFAM" id="SSF48452">
    <property type="entry name" value="TPR-like"/>
    <property type="match status" value="1"/>
</dbReference>
<dbReference type="PANTHER" id="PTHR16263:SF4">
    <property type="entry name" value="TETRATRICOPEPTIDE REPEAT PROTEIN 38"/>
    <property type="match status" value="1"/>
</dbReference>
<dbReference type="AlphaFoldDB" id="A0A1V9ZHB0"/>
<evidence type="ECO:0000256" key="2">
    <source>
        <dbReference type="ARBA" id="ARBA00019992"/>
    </source>
</evidence>
<reference evidence="5 6" key="1">
    <citation type="journal article" date="2014" name="Genome Biol. Evol.">
        <title>The secreted proteins of Achlya hypogyna and Thraustotheca clavata identify the ancestral oomycete secretome and reveal gene acquisitions by horizontal gene transfer.</title>
        <authorList>
            <person name="Misner I."/>
            <person name="Blouin N."/>
            <person name="Leonard G."/>
            <person name="Richards T.A."/>
            <person name="Lane C.E."/>
        </authorList>
    </citation>
    <scope>NUCLEOTIDE SEQUENCE [LARGE SCALE GENOMIC DNA]</scope>
    <source>
        <strain evidence="5 6">ATCC 34112</strain>
    </source>
</reference>
<dbReference type="InterPro" id="IPR033891">
    <property type="entry name" value="TTC38"/>
</dbReference>
<evidence type="ECO:0000256" key="3">
    <source>
        <dbReference type="ARBA" id="ARBA00022737"/>
    </source>
</evidence>
<evidence type="ECO:0000313" key="6">
    <source>
        <dbReference type="Proteomes" id="UP000243217"/>
    </source>
</evidence>
<dbReference type="EMBL" id="JNBS01001916">
    <property type="protein sequence ID" value="OQR97378.1"/>
    <property type="molecule type" value="Genomic_DNA"/>
</dbReference>
<evidence type="ECO:0000313" key="5">
    <source>
        <dbReference type="EMBL" id="OQR97378.1"/>
    </source>
</evidence>
<sequence>MLSRSIRHVLPMQRRVRYVSFFDRLFSGDETVEESPMAFGSSEYHLALLGFVSMTMHPKYSLQNILRDDPDFLMGHVLVGTSQYLSPQLHEDSIASLSKLNIAKDILSRVESSTLEKWHVKALECMVTGKFRTAATIYEAILRQDYSDMLALKCAIELYDILGDKTNKLNAVSRVLPLWSASQPGYSHLLSLQAYGVTENGDHGAAHTLADRAMAMNEEDAGALHALLHVNEVQGKHQDGASILLRSTDSWETFEVLRTHIHAHHALYLIETGRFNRVEKLLRNEIFQGDKTISAKVLIDATQIYWRLVLAGFDAPWVLAELQKQWQVVLSSKEVALTPLAAIHAYTVLSQISLSFDFGSIGLGDENWNTSQVATLLQKDIIFFSYPVSGYKELLQNTFDAIKAYNEQQYQEAANLFLQIRSQIHLLGGSKVEHELYDMLLIDAATRGRDYSLAHLILNERINAKPQSAQYWHTFATVMEGLGDDDAVQGARQMSYVLGLGQAGHGAA</sequence>
<organism evidence="5 6">
    <name type="scientific">Thraustotheca clavata</name>
    <dbReference type="NCBI Taxonomy" id="74557"/>
    <lineage>
        <taxon>Eukaryota</taxon>
        <taxon>Sar</taxon>
        <taxon>Stramenopiles</taxon>
        <taxon>Oomycota</taxon>
        <taxon>Saprolegniomycetes</taxon>
        <taxon>Saprolegniales</taxon>
        <taxon>Achlyaceae</taxon>
        <taxon>Thraustotheca</taxon>
    </lineage>
</organism>
<protein>
    <recommendedName>
        <fullName evidence="2">Tetratricopeptide repeat protein 38</fullName>
    </recommendedName>
</protein>
<keyword evidence="6" id="KW-1185">Reference proteome</keyword>
<gene>
    <name evidence="5" type="ORF">THRCLA_06998</name>
</gene>
<accession>A0A1V9ZHB0</accession>
<dbReference type="InterPro" id="IPR011990">
    <property type="entry name" value="TPR-like_helical_dom_sf"/>
</dbReference>
<dbReference type="Gene3D" id="1.25.40.10">
    <property type="entry name" value="Tetratricopeptide repeat domain"/>
    <property type="match status" value="1"/>
</dbReference>
<dbReference type="PANTHER" id="PTHR16263">
    <property type="entry name" value="TETRATRICOPEPTIDE REPEAT PROTEIN 38"/>
    <property type="match status" value="1"/>
</dbReference>
<evidence type="ECO:0000256" key="1">
    <source>
        <dbReference type="ARBA" id="ARBA00005857"/>
    </source>
</evidence>